<dbReference type="RefSeq" id="WP_024267164.1">
    <property type="nucleotide sequence ID" value="NC_023035.1"/>
</dbReference>
<proteinExistence type="predicted"/>
<name>V5WEJ3_9SPIO</name>
<dbReference type="STRING" id="1307761.L21SP2_0811"/>
<sequence>MKENHSEIQLVDKMQPERGFLETMLGLWSGKELSIPLFHRHMERMTRTLFPGSAPEPGLLLRTITRQCRQGEILQGEILRGEIHGGSPRRLRIRLQYAPAVQEASPNKREEDPDTIHLDIQIREFQPGKIRRAAAVELPDAEYSSKVADRRLFSELHRQYPGFDEIIITRNGYLSDGTFTNLILCPPTLPAHHHPCLTPSTPLLEGCRRRELMAQGLLITRPLHLRRLPHGWRLGFINALNPPGQLGWVLPETLHVCG</sequence>
<dbReference type="InterPro" id="IPR036038">
    <property type="entry name" value="Aminotransferase-like"/>
</dbReference>
<reference evidence="1 2" key="1">
    <citation type="journal article" date="2015" name="Stand. Genomic Sci.">
        <title>Complete genome sequence and description of Salinispira pacifica gen. nov., sp. nov., a novel spirochaete isolated form a hypersaline microbial mat.</title>
        <authorList>
            <person name="Ben Hania W."/>
            <person name="Joseph M."/>
            <person name="Schumann P."/>
            <person name="Bunk B."/>
            <person name="Fiebig A."/>
            <person name="Sproer C."/>
            <person name="Klenk H.P."/>
            <person name="Fardeau M.L."/>
            <person name="Spring S."/>
        </authorList>
    </citation>
    <scope>NUCLEOTIDE SEQUENCE [LARGE SCALE GENOMIC DNA]</scope>
    <source>
        <strain evidence="1 2">L21-RPul-D2</strain>
    </source>
</reference>
<dbReference type="OrthoDB" id="1148709at2"/>
<dbReference type="EMBL" id="CP006939">
    <property type="protein sequence ID" value="AHC14233.1"/>
    <property type="molecule type" value="Genomic_DNA"/>
</dbReference>
<accession>V5WEJ3</accession>
<dbReference type="InterPro" id="IPR043132">
    <property type="entry name" value="BCAT-like_C"/>
</dbReference>
<dbReference type="AlphaFoldDB" id="V5WEJ3"/>
<dbReference type="eggNOG" id="COG0115">
    <property type="taxonomic scope" value="Bacteria"/>
</dbReference>
<dbReference type="KEGG" id="slr:L21SP2_0811"/>
<dbReference type="HOGENOM" id="CLU_1077253_0_0_12"/>
<organism evidence="1 2">
    <name type="scientific">Salinispira pacifica</name>
    <dbReference type="NCBI Taxonomy" id="1307761"/>
    <lineage>
        <taxon>Bacteria</taxon>
        <taxon>Pseudomonadati</taxon>
        <taxon>Spirochaetota</taxon>
        <taxon>Spirochaetia</taxon>
        <taxon>Spirochaetales</taxon>
        <taxon>Spirochaetaceae</taxon>
        <taxon>Salinispira</taxon>
    </lineage>
</organism>
<evidence type="ECO:0008006" key="3">
    <source>
        <dbReference type="Google" id="ProtNLM"/>
    </source>
</evidence>
<keyword evidence="2" id="KW-1185">Reference proteome</keyword>
<gene>
    <name evidence="1" type="ORF">L21SP2_0811</name>
</gene>
<dbReference type="Proteomes" id="UP000018680">
    <property type="component" value="Chromosome"/>
</dbReference>
<dbReference type="Gene3D" id="3.20.10.10">
    <property type="entry name" value="D-amino Acid Aminotransferase, subunit A, domain 2"/>
    <property type="match status" value="1"/>
</dbReference>
<protein>
    <recommendedName>
        <fullName evidence="3">Aminodeoxychorismate lyase</fullName>
    </recommendedName>
</protein>
<evidence type="ECO:0000313" key="2">
    <source>
        <dbReference type="Proteomes" id="UP000018680"/>
    </source>
</evidence>
<dbReference type="GO" id="GO:0003824">
    <property type="term" value="F:catalytic activity"/>
    <property type="evidence" value="ECO:0007669"/>
    <property type="project" value="InterPro"/>
</dbReference>
<dbReference type="SUPFAM" id="SSF56752">
    <property type="entry name" value="D-aminoacid aminotransferase-like PLP-dependent enzymes"/>
    <property type="match status" value="1"/>
</dbReference>
<evidence type="ECO:0000313" key="1">
    <source>
        <dbReference type="EMBL" id="AHC14233.1"/>
    </source>
</evidence>